<comment type="similarity">
    <text evidence="3">In the N-terminal section; belongs to the glycosyltransferase 51 family.</text>
</comment>
<dbReference type="GO" id="GO:0006508">
    <property type="term" value="P:proteolysis"/>
    <property type="evidence" value="ECO:0007669"/>
    <property type="project" value="UniProtKB-KW"/>
</dbReference>
<dbReference type="EMBL" id="ANNJ01000004">
    <property type="protein sequence ID" value="ERJ32323.1"/>
    <property type="molecule type" value="Genomic_DNA"/>
</dbReference>
<keyword evidence="9" id="KW-0511">Multifunctional enzyme</keyword>
<keyword evidence="8" id="KW-0378">Hydrolase</keyword>
<comment type="caution">
    <text evidence="14">The sequence shown here is derived from an EMBL/GenBank/DDBJ whole genome shotgun (WGS) entry which is preliminary data.</text>
</comment>
<gene>
    <name evidence="14" type="ORF">UNSW2_1299</name>
</gene>
<name>U2H2A7_9BACT</name>
<dbReference type="InterPro" id="IPR001460">
    <property type="entry name" value="PCN-bd_Tpept"/>
</dbReference>
<dbReference type="InterPro" id="IPR001264">
    <property type="entry name" value="Glyco_trans_51"/>
</dbReference>
<sequence>MKKFKFLKFLALFLALMVAIFLILDQIYPLNLDALKKDEAKILLDKNGEIINMKLSSDGIWRFHEQSFPNSLKQCVVLFEDRYFYYHFGVNFASIFRAFFHNLRSENRIGASTITMQVARMLEPSDRSYKNKIREIFRAFQLELHFSKDEILNLYLNLAPYGGNIEGAKAASFFYFGKELNELSYAQAALLSTIPKNPNKNRLDRVSNINALKNRVIKMLYKANLIDLSAFKRAQAEPFKNVRIRAVVNASDYANVAFKNQISKASLDLNLQKNMLKILKDAMFSLKAKNANNAAAVVIDNKKMSIVTFIGSHDERARDGKNSALNMKRNTGSTLKPFIYSLALDSGLITPNSQLIDTQIYLNEYVPKNFSNDFLGLVSAKDALNFSLNIPVINLDLKLKDNSLYELLEKVNLVDENKEFYGSSIVLGSAEMSLIDLAYLYTIYANEGVYRPLEFAGKNYKNEDKNITLISPQSAYLTAKMMSEASRSYLKNAWQYAQNTPKIAFKTGTSANSRDLYAIGVDEDYTIAVWVGNFNAEKTDKLTGLNDVSKIVFDMFKITAQRQNLEFMSEPEGIEKVPTCLDAFSYETCKKTALDDRIVGVKLQDKCESLRGEELEFLIKNGFLDKNEVKNSPCAEVFKDKKPVFAYPYDGEEIVTDENVTQIMLKCYAFLGDEIYLKVDDLNFSKIENASEKRLDLTLGEHTLKCLDQNSNQSEITIKLRR</sequence>
<evidence type="ECO:0000256" key="7">
    <source>
        <dbReference type="ARBA" id="ARBA00022679"/>
    </source>
</evidence>
<dbReference type="Pfam" id="PF00912">
    <property type="entry name" value="Transgly"/>
    <property type="match status" value="1"/>
</dbReference>
<dbReference type="NCBIfam" id="TIGR02073">
    <property type="entry name" value="PBP_1c"/>
    <property type="match status" value="1"/>
</dbReference>
<keyword evidence="7" id="KW-0808">Transferase</keyword>
<dbReference type="SUPFAM" id="SSF56601">
    <property type="entry name" value="beta-lactamase/transpeptidase-like"/>
    <property type="match status" value="1"/>
</dbReference>
<dbReference type="GO" id="GO:0009252">
    <property type="term" value="P:peptidoglycan biosynthetic process"/>
    <property type="evidence" value="ECO:0007669"/>
    <property type="project" value="UniProtKB-UniPathway"/>
</dbReference>
<feature type="domain" description="Penicillin-binding protein transpeptidase" evidence="12">
    <location>
        <begin position="295"/>
        <end position="536"/>
    </location>
</feature>
<keyword evidence="6" id="KW-0328">Glycosyltransferase</keyword>
<dbReference type="Gene3D" id="1.10.3810.10">
    <property type="entry name" value="Biosynthetic peptidoglycan transglycosylase-like"/>
    <property type="match status" value="1"/>
</dbReference>
<feature type="domain" description="Glycosyl transferase family 51" evidence="13">
    <location>
        <begin position="66"/>
        <end position="218"/>
    </location>
</feature>
<dbReference type="AlphaFoldDB" id="U2H2A7"/>
<organism evidence="14 15">
    <name type="scientific">Campylobacter concisus UNSW2</name>
    <dbReference type="NCBI Taxonomy" id="1242965"/>
    <lineage>
        <taxon>Bacteria</taxon>
        <taxon>Pseudomonadati</taxon>
        <taxon>Campylobacterota</taxon>
        <taxon>Epsilonproteobacteria</taxon>
        <taxon>Campylobacterales</taxon>
        <taxon>Campylobacteraceae</taxon>
        <taxon>Campylobacter</taxon>
    </lineage>
</organism>
<dbReference type="GO" id="GO:0030288">
    <property type="term" value="C:outer membrane-bounded periplasmic space"/>
    <property type="evidence" value="ECO:0007669"/>
    <property type="project" value="TreeGrafter"/>
</dbReference>
<keyword evidence="5" id="KW-0645">Protease</keyword>
<dbReference type="SUPFAM" id="SSF53955">
    <property type="entry name" value="Lysozyme-like"/>
    <property type="match status" value="1"/>
</dbReference>
<dbReference type="RefSeq" id="WP_021092382.1">
    <property type="nucleotide sequence ID" value="NZ_ANNJ01000004.1"/>
</dbReference>
<dbReference type="UniPathway" id="UPA00219"/>
<evidence type="ECO:0000256" key="9">
    <source>
        <dbReference type="ARBA" id="ARBA00023268"/>
    </source>
</evidence>
<evidence type="ECO:0000259" key="12">
    <source>
        <dbReference type="Pfam" id="PF00905"/>
    </source>
</evidence>
<reference evidence="14 15" key="1">
    <citation type="journal article" date="2013" name="BMC Genomics">
        <title>Comparative genomics of Campylobacter concisus isolates reveals genetic diversity and provides insights into disease association.</title>
        <authorList>
            <person name="Deshpande N.P."/>
            <person name="Kaakoush N.O."/>
            <person name="Wilkins M.R."/>
            <person name="Mitchell H.M."/>
        </authorList>
    </citation>
    <scope>NUCLEOTIDE SEQUENCE [LARGE SCALE GENOMIC DNA]</scope>
    <source>
        <strain evidence="14 15">UNSW2</strain>
    </source>
</reference>
<evidence type="ECO:0000256" key="4">
    <source>
        <dbReference type="ARBA" id="ARBA00022645"/>
    </source>
</evidence>
<evidence type="ECO:0000313" key="14">
    <source>
        <dbReference type="EMBL" id="ERJ32323.1"/>
    </source>
</evidence>
<dbReference type="GO" id="GO:0004180">
    <property type="term" value="F:carboxypeptidase activity"/>
    <property type="evidence" value="ECO:0007669"/>
    <property type="project" value="UniProtKB-KW"/>
</dbReference>
<dbReference type="EC" id="2.4.99.28" evidence="10"/>
<dbReference type="Pfam" id="PF00905">
    <property type="entry name" value="Transpeptidase"/>
    <property type="match status" value="1"/>
</dbReference>
<evidence type="ECO:0000256" key="11">
    <source>
        <dbReference type="ARBA" id="ARBA00049902"/>
    </source>
</evidence>
<evidence type="ECO:0000259" key="13">
    <source>
        <dbReference type="Pfam" id="PF00912"/>
    </source>
</evidence>
<dbReference type="InterPro" id="IPR011815">
    <property type="entry name" value="PBP_1c"/>
</dbReference>
<comment type="catalytic activity">
    <reaction evidence="11">
        <text>[GlcNAc-(1-&gt;4)-Mur2Ac(oyl-L-Ala-gamma-D-Glu-L-Lys-D-Ala-D-Ala)](n)-di-trans,octa-cis-undecaprenyl diphosphate + beta-D-GlcNAc-(1-&gt;4)-Mur2Ac(oyl-L-Ala-gamma-D-Glu-L-Lys-D-Ala-D-Ala)-di-trans,octa-cis-undecaprenyl diphosphate = [GlcNAc-(1-&gt;4)-Mur2Ac(oyl-L-Ala-gamma-D-Glu-L-Lys-D-Ala-D-Ala)](n+1)-di-trans,octa-cis-undecaprenyl diphosphate + di-trans,octa-cis-undecaprenyl diphosphate + H(+)</text>
        <dbReference type="Rhea" id="RHEA:23708"/>
        <dbReference type="Rhea" id="RHEA-COMP:9602"/>
        <dbReference type="Rhea" id="RHEA-COMP:9603"/>
        <dbReference type="ChEBI" id="CHEBI:15378"/>
        <dbReference type="ChEBI" id="CHEBI:58405"/>
        <dbReference type="ChEBI" id="CHEBI:60033"/>
        <dbReference type="ChEBI" id="CHEBI:78435"/>
        <dbReference type="EC" id="2.4.99.28"/>
    </reaction>
</comment>
<dbReference type="PANTHER" id="PTHR32282">
    <property type="entry name" value="BINDING PROTEIN TRANSPEPTIDASE, PUTATIVE-RELATED"/>
    <property type="match status" value="1"/>
</dbReference>
<dbReference type="GO" id="GO:0008658">
    <property type="term" value="F:penicillin binding"/>
    <property type="evidence" value="ECO:0007669"/>
    <property type="project" value="InterPro"/>
</dbReference>
<comment type="similarity">
    <text evidence="2">In the C-terminal section; belongs to the transpeptidase family.</text>
</comment>
<evidence type="ECO:0000256" key="6">
    <source>
        <dbReference type="ARBA" id="ARBA00022676"/>
    </source>
</evidence>
<evidence type="ECO:0000256" key="1">
    <source>
        <dbReference type="ARBA" id="ARBA00004752"/>
    </source>
</evidence>
<evidence type="ECO:0000256" key="2">
    <source>
        <dbReference type="ARBA" id="ARBA00007090"/>
    </source>
</evidence>
<evidence type="ECO:0000313" key="15">
    <source>
        <dbReference type="Proteomes" id="UP000016625"/>
    </source>
</evidence>
<evidence type="ECO:0000256" key="3">
    <source>
        <dbReference type="ARBA" id="ARBA00007739"/>
    </source>
</evidence>
<proteinExistence type="inferred from homology"/>
<dbReference type="Gene3D" id="3.40.710.10">
    <property type="entry name" value="DD-peptidase/beta-lactamase superfamily"/>
    <property type="match status" value="1"/>
</dbReference>
<dbReference type="InterPro" id="IPR023346">
    <property type="entry name" value="Lysozyme-like_dom_sf"/>
</dbReference>
<evidence type="ECO:0000256" key="10">
    <source>
        <dbReference type="ARBA" id="ARBA00044770"/>
    </source>
</evidence>
<dbReference type="PATRIC" id="fig|1242965.3.peg.536"/>
<keyword evidence="4" id="KW-0121">Carboxypeptidase</keyword>
<dbReference type="InterPro" id="IPR012338">
    <property type="entry name" value="Beta-lactam/transpept-like"/>
</dbReference>
<comment type="pathway">
    <text evidence="1">Cell wall biogenesis; peptidoglycan biosynthesis.</text>
</comment>
<protein>
    <recommendedName>
        <fullName evidence="10">peptidoglycan glycosyltransferase</fullName>
        <ecNumber evidence="10">2.4.99.28</ecNumber>
    </recommendedName>
</protein>
<accession>U2H2A7</accession>
<evidence type="ECO:0000256" key="8">
    <source>
        <dbReference type="ARBA" id="ARBA00022801"/>
    </source>
</evidence>
<dbReference type="InterPro" id="IPR036950">
    <property type="entry name" value="PBP_transglycosylase"/>
</dbReference>
<dbReference type="InterPro" id="IPR050396">
    <property type="entry name" value="Glycosyltr_51/Transpeptidase"/>
</dbReference>
<dbReference type="PANTHER" id="PTHR32282:SF15">
    <property type="entry name" value="PENICILLIN-BINDING PROTEIN 1C"/>
    <property type="match status" value="1"/>
</dbReference>
<evidence type="ECO:0000256" key="5">
    <source>
        <dbReference type="ARBA" id="ARBA00022670"/>
    </source>
</evidence>
<dbReference type="Proteomes" id="UP000016625">
    <property type="component" value="Unassembled WGS sequence"/>
</dbReference>
<dbReference type="GO" id="GO:0008955">
    <property type="term" value="F:peptidoglycan glycosyltransferase activity"/>
    <property type="evidence" value="ECO:0007669"/>
    <property type="project" value="UniProtKB-EC"/>
</dbReference>